<dbReference type="OrthoDB" id="204836at2759"/>
<feature type="region of interest" description="Disordered" evidence="1">
    <location>
        <begin position="1"/>
        <end position="79"/>
    </location>
</feature>
<feature type="compositionally biased region" description="Basic and acidic residues" evidence="1">
    <location>
        <begin position="27"/>
        <end position="51"/>
    </location>
</feature>
<dbReference type="AlphaFoldDB" id="A0A448Z6W7"/>
<dbReference type="PANTHER" id="PTHR33443:SF30">
    <property type="entry name" value="SARCOSINE DEHYDROGENASE-2C PROTEIN"/>
    <property type="match status" value="1"/>
</dbReference>
<feature type="compositionally biased region" description="Basic and acidic residues" evidence="1">
    <location>
        <begin position="174"/>
        <end position="190"/>
    </location>
</feature>
<reference evidence="2 3" key="1">
    <citation type="submission" date="2019-01" db="EMBL/GenBank/DDBJ databases">
        <authorList>
            <person name="Ferrante I. M."/>
        </authorList>
    </citation>
    <scope>NUCLEOTIDE SEQUENCE [LARGE SCALE GENOMIC DNA]</scope>
    <source>
        <strain evidence="2 3">B856</strain>
    </source>
</reference>
<feature type="compositionally biased region" description="Basic and acidic residues" evidence="1">
    <location>
        <begin position="64"/>
        <end position="73"/>
    </location>
</feature>
<feature type="compositionally biased region" description="Basic and acidic residues" evidence="1">
    <location>
        <begin position="352"/>
        <end position="381"/>
    </location>
</feature>
<evidence type="ECO:0000313" key="3">
    <source>
        <dbReference type="Proteomes" id="UP000291116"/>
    </source>
</evidence>
<feature type="compositionally biased region" description="Basic residues" evidence="1">
    <location>
        <begin position="382"/>
        <end position="392"/>
    </location>
</feature>
<protein>
    <submittedName>
        <fullName evidence="2">Uncharacterized protein</fullName>
    </submittedName>
</protein>
<feature type="compositionally biased region" description="Basic and acidic residues" evidence="1">
    <location>
        <begin position="279"/>
        <end position="294"/>
    </location>
</feature>
<sequence length="392" mass="45119">MDRSRFPRSSSIISMSPPSGVRPQQYSHDDNKSDSNSNSDKEKDSERDYQHRHFRSAGRKRSRRDTTDHRSGCEDDEVQVVDAPPLPILPITACLSDTGDVEVLGSRGGQNALSDFPHAREDCVVHPFANDGRAQTNRTFCPNCYCYVCDLPASGCGEWSAHCQASRAVPNWKKLRDETRGRTGTPERQKQQRRREHRRSLPRWSERWCRPSAGAPAANRNEEPAEADPDCPAIPGRPLPSLLAENRARFLRERERQRGSARERNVLEQQVLLRRRLQQQREQHIRTHEQEQQQRHQHQQHGTPSSSSGRAPVRSEGPVPGSNNSSRPPPATAAAQRSNRSFSLGSLFTKQRRADQARREKERRELEWERHQEEKEREQKKAWKRLRRKLPG</sequence>
<organism evidence="2 3">
    <name type="scientific">Pseudo-nitzschia multistriata</name>
    <dbReference type="NCBI Taxonomy" id="183589"/>
    <lineage>
        <taxon>Eukaryota</taxon>
        <taxon>Sar</taxon>
        <taxon>Stramenopiles</taxon>
        <taxon>Ochrophyta</taxon>
        <taxon>Bacillariophyta</taxon>
        <taxon>Bacillariophyceae</taxon>
        <taxon>Bacillariophycidae</taxon>
        <taxon>Bacillariales</taxon>
        <taxon>Bacillariaceae</taxon>
        <taxon>Pseudo-nitzschia</taxon>
    </lineage>
</organism>
<keyword evidence="3" id="KW-1185">Reference proteome</keyword>
<evidence type="ECO:0000256" key="1">
    <source>
        <dbReference type="SAM" id="MobiDB-lite"/>
    </source>
</evidence>
<proteinExistence type="predicted"/>
<name>A0A448Z6W7_9STRA</name>
<feature type="compositionally biased region" description="Basic residues" evidence="1">
    <location>
        <begin position="52"/>
        <end position="63"/>
    </location>
</feature>
<evidence type="ECO:0000313" key="2">
    <source>
        <dbReference type="EMBL" id="VEU37751.1"/>
    </source>
</evidence>
<feature type="region of interest" description="Disordered" evidence="1">
    <location>
        <begin position="174"/>
        <end position="240"/>
    </location>
</feature>
<dbReference type="EMBL" id="CAACVS010000139">
    <property type="protein sequence ID" value="VEU37751.1"/>
    <property type="molecule type" value="Genomic_DNA"/>
</dbReference>
<dbReference type="PANTHER" id="PTHR33443">
    <property type="entry name" value="ZGC:112980"/>
    <property type="match status" value="1"/>
</dbReference>
<dbReference type="Proteomes" id="UP000291116">
    <property type="component" value="Unassembled WGS sequence"/>
</dbReference>
<feature type="region of interest" description="Disordered" evidence="1">
    <location>
        <begin position="278"/>
        <end position="392"/>
    </location>
</feature>
<accession>A0A448Z6W7</accession>
<feature type="compositionally biased region" description="Polar residues" evidence="1">
    <location>
        <begin position="335"/>
        <end position="349"/>
    </location>
</feature>
<feature type="compositionally biased region" description="Low complexity" evidence="1">
    <location>
        <begin position="7"/>
        <end position="19"/>
    </location>
</feature>
<gene>
    <name evidence="2" type="ORF">PSNMU_V1.4_AUG-EV-PASAV3_0045560</name>
</gene>
<feature type="compositionally biased region" description="Basic residues" evidence="1">
    <location>
        <begin position="191"/>
        <end position="201"/>
    </location>
</feature>
<dbReference type="InterPro" id="IPR053234">
    <property type="entry name" value="RPM1_Interactor"/>
</dbReference>